<dbReference type="EMBL" id="FOZK01000001">
    <property type="protein sequence ID" value="SFR87910.1"/>
    <property type="molecule type" value="Genomic_DNA"/>
</dbReference>
<dbReference type="InterPro" id="IPR052018">
    <property type="entry name" value="PHP_domain"/>
</dbReference>
<dbReference type="AlphaFoldDB" id="A0A1I6KAJ6"/>
<proteinExistence type="predicted"/>
<feature type="domain" description="Polymerase/histidinol phosphatase N-terminal" evidence="1">
    <location>
        <begin position="4"/>
        <end position="68"/>
    </location>
</feature>
<dbReference type="STRING" id="767519.SAMN05216559_0420"/>
<dbReference type="InterPro" id="IPR016195">
    <property type="entry name" value="Pol/histidinol_Pase-like"/>
</dbReference>
<dbReference type="Pfam" id="PF02811">
    <property type="entry name" value="PHP"/>
    <property type="match status" value="1"/>
</dbReference>
<dbReference type="OrthoDB" id="196608at2157"/>
<dbReference type="Proteomes" id="UP000199062">
    <property type="component" value="Unassembled WGS sequence"/>
</dbReference>
<dbReference type="Gene3D" id="3.20.20.140">
    <property type="entry name" value="Metal-dependent hydrolases"/>
    <property type="match status" value="1"/>
</dbReference>
<dbReference type="RefSeq" id="WP_089813416.1">
    <property type="nucleotide sequence ID" value="NZ_FOZK01000001.1"/>
</dbReference>
<dbReference type="InterPro" id="IPR003141">
    <property type="entry name" value="Pol/His_phosphatase_N"/>
</dbReference>
<accession>A0A1I6KAJ6</accession>
<name>A0A1I6KAJ6_9EURY</name>
<protein>
    <recommendedName>
        <fullName evidence="1">Polymerase/histidinol phosphatase N-terminal domain-containing protein</fullName>
    </recommendedName>
</protein>
<dbReference type="InterPro" id="IPR004013">
    <property type="entry name" value="PHP_dom"/>
</dbReference>
<reference evidence="2 3" key="1">
    <citation type="submission" date="2016-10" db="EMBL/GenBank/DDBJ databases">
        <authorList>
            <person name="de Groot N.N."/>
        </authorList>
    </citation>
    <scope>NUCLEOTIDE SEQUENCE [LARGE SCALE GENOMIC DNA]</scope>
    <source>
        <strain evidence="2 3">CGMCC 1.10457</strain>
    </source>
</reference>
<dbReference type="GO" id="GO:0035312">
    <property type="term" value="F:5'-3' DNA exonuclease activity"/>
    <property type="evidence" value="ECO:0007669"/>
    <property type="project" value="TreeGrafter"/>
</dbReference>
<evidence type="ECO:0000313" key="3">
    <source>
        <dbReference type="Proteomes" id="UP000199062"/>
    </source>
</evidence>
<gene>
    <name evidence="2" type="ORF">SAMN05216559_0420</name>
</gene>
<evidence type="ECO:0000313" key="2">
    <source>
        <dbReference type="EMBL" id="SFR87910.1"/>
    </source>
</evidence>
<organism evidence="2 3">
    <name type="scientific">Halomicrobium zhouii</name>
    <dbReference type="NCBI Taxonomy" id="767519"/>
    <lineage>
        <taxon>Archaea</taxon>
        <taxon>Methanobacteriati</taxon>
        <taxon>Methanobacteriota</taxon>
        <taxon>Stenosarchaea group</taxon>
        <taxon>Halobacteria</taxon>
        <taxon>Halobacteriales</taxon>
        <taxon>Haloarculaceae</taxon>
        <taxon>Halomicrobium</taxon>
    </lineage>
</organism>
<sequence length="258" mass="27813">MVVADLHVHTTNSDGTLTLPEVPGIAREAGLDAVAITDHDRLHPDLDGPVVERDGMLVIHGIELRVDAGDQRVDLLGYGARPTNALVSECDRIQANREERGAAIVDCVEDRLGVSLPVEPRPGLGRPHVARAIAEVSEYDVQGAFDDLIGDDCPCYVPREVPSFERGRDLLAEACGLVGLAHPLRYPDPDAALALCDSLDAVERWYPYDDAVDTAPVDRAVERYDLLETGGSDAHGEVLGVAGLDDAAFERIRRALDV</sequence>
<dbReference type="GO" id="GO:0004534">
    <property type="term" value="F:5'-3' RNA exonuclease activity"/>
    <property type="evidence" value="ECO:0007669"/>
    <property type="project" value="TreeGrafter"/>
</dbReference>
<dbReference type="SUPFAM" id="SSF89550">
    <property type="entry name" value="PHP domain-like"/>
    <property type="match status" value="1"/>
</dbReference>
<dbReference type="Gene3D" id="1.10.150.650">
    <property type="match status" value="1"/>
</dbReference>
<dbReference type="PANTHER" id="PTHR42924:SF18">
    <property type="entry name" value="POLYMERASE_HISTIDINOL PHOSPHATASE N-TERMINAL DOMAIN-CONTAINING PROTEIN"/>
    <property type="match status" value="1"/>
</dbReference>
<evidence type="ECO:0000259" key="1">
    <source>
        <dbReference type="SMART" id="SM00481"/>
    </source>
</evidence>
<dbReference type="PANTHER" id="PTHR42924">
    <property type="entry name" value="EXONUCLEASE"/>
    <property type="match status" value="1"/>
</dbReference>
<dbReference type="SMART" id="SM00481">
    <property type="entry name" value="POLIIIAc"/>
    <property type="match status" value="1"/>
</dbReference>
<keyword evidence="3" id="KW-1185">Reference proteome</keyword>